<comment type="caution">
    <text evidence="2">The sequence shown here is derived from an EMBL/GenBank/DDBJ whole genome shotgun (WGS) entry which is preliminary data.</text>
</comment>
<reference evidence="2 3" key="1">
    <citation type="journal article" date="2016" name="Nat. Commun.">
        <title>Thousands of microbial genomes shed light on interconnected biogeochemical processes in an aquifer system.</title>
        <authorList>
            <person name="Anantharaman K."/>
            <person name="Brown C.T."/>
            <person name="Hug L.A."/>
            <person name="Sharon I."/>
            <person name="Castelle C.J."/>
            <person name="Probst A.J."/>
            <person name="Thomas B.C."/>
            <person name="Singh A."/>
            <person name="Wilkins M.J."/>
            <person name="Karaoz U."/>
            <person name="Brodie E.L."/>
            <person name="Williams K.H."/>
            <person name="Hubbard S.S."/>
            <person name="Banfield J.F."/>
        </authorList>
    </citation>
    <scope>NUCLEOTIDE SEQUENCE [LARGE SCALE GENOMIC DNA]</scope>
</reference>
<dbReference type="InterPro" id="IPR002575">
    <property type="entry name" value="Aminoglycoside_PTrfase"/>
</dbReference>
<evidence type="ECO:0000259" key="1">
    <source>
        <dbReference type="Pfam" id="PF01636"/>
    </source>
</evidence>
<evidence type="ECO:0000313" key="3">
    <source>
        <dbReference type="Proteomes" id="UP000178372"/>
    </source>
</evidence>
<dbReference type="Proteomes" id="UP000178372">
    <property type="component" value="Unassembled WGS sequence"/>
</dbReference>
<dbReference type="InterPro" id="IPR051678">
    <property type="entry name" value="AGP_Transferase"/>
</dbReference>
<sequence>MGSKLHINYKRFDDNSNLLIKNCGEEIIQILRKIEITPDVDPIIFTELTQGNKHRYYSICKTKRGEKLFFHALIINTGSAREQMIREINFGKFILNNTQRISKDIFPEYVDFSSVNDRIMWILSKVLPYVSLEKAGEIEKCRDISKKTIISIVDGMNYINQQFNLDDIESLQLRKFTISQMRDQIEARIEKHLRLKIIDVELAQLVNDYCYSTIFNSLIPHNCFIHGDFHSGNILLSKDQKSQEYVKIIDWEDYQIGNVSYDIALLFIRLWREPKIRKEITAIFLNSIKADDMSSFHELFRFNIIYFAINQGLTTAFLELELTEIYKRKMWFRGLLKNALVSYESLMDYHKKN</sequence>
<dbReference type="SUPFAM" id="SSF56112">
    <property type="entry name" value="Protein kinase-like (PK-like)"/>
    <property type="match status" value="1"/>
</dbReference>
<dbReference type="InterPro" id="IPR011009">
    <property type="entry name" value="Kinase-like_dom_sf"/>
</dbReference>
<dbReference type="EMBL" id="MFZF01000027">
    <property type="protein sequence ID" value="OGK15614.1"/>
    <property type="molecule type" value="Genomic_DNA"/>
</dbReference>
<feature type="domain" description="Aminoglycoside phosphotransferase" evidence="1">
    <location>
        <begin position="213"/>
        <end position="275"/>
    </location>
</feature>
<evidence type="ECO:0000313" key="2">
    <source>
        <dbReference type="EMBL" id="OGK15614.1"/>
    </source>
</evidence>
<organism evidence="2 3">
    <name type="scientific">Candidatus Roizmanbacteria bacterium RIFCSPHIGHO2_01_FULL_39_12b</name>
    <dbReference type="NCBI Taxonomy" id="1802030"/>
    <lineage>
        <taxon>Bacteria</taxon>
        <taxon>Candidatus Roizmaniibacteriota</taxon>
    </lineage>
</organism>
<dbReference type="Gene3D" id="3.90.1200.10">
    <property type="match status" value="1"/>
</dbReference>
<dbReference type="Pfam" id="PF01636">
    <property type="entry name" value="APH"/>
    <property type="match status" value="1"/>
</dbReference>
<dbReference type="PANTHER" id="PTHR21310">
    <property type="entry name" value="AMINOGLYCOSIDE PHOSPHOTRANSFERASE-RELATED-RELATED"/>
    <property type="match status" value="1"/>
</dbReference>
<accession>A0A1F7G9N7</accession>
<gene>
    <name evidence="2" type="ORF">A2690_01990</name>
</gene>
<proteinExistence type="predicted"/>
<protein>
    <recommendedName>
        <fullName evidence="1">Aminoglycoside phosphotransferase domain-containing protein</fullName>
    </recommendedName>
</protein>
<dbReference type="AlphaFoldDB" id="A0A1F7G9N7"/>
<name>A0A1F7G9N7_9BACT</name>